<dbReference type="GO" id="GO:0016790">
    <property type="term" value="F:thiolester hydrolase activity"/>
    <property type="evidence" value="ECO:0007669"/>
    <property type="project" value="UniProtKB-ARBA"/>
</dbReference>
<dbReference type="AlphaFoldDB" id="A0A1Y2JGC0"/>
<dbReference type="Proteomes" id="UP000193335">
    <property type="component" value="Unassembled WGS sequence"/>
</dbReference>
<comment type="caution">
    <text evidence="2">The sequence shown here is derived from an EMBL/GenBank/DDBJ whole genome shotgun (WGS) entry which is preliminary data.</text>
</comment>
<name>A0A1Y2JGC0_BRAJP</name>
<reference evidence="2 3" key="1">
    <citation type="submission" date="2017-03" db="EMBL/GenBank/DDBJ databases">
        <title>Whole genome sequences of fourteen strains of Bradyrhizobium canariense and one strain of Bradyrhizobium japonicum isolated from Lupinus (Papilionoideae: Genisteae) species in Algeria.</title>
        <authorList>
            <person name="Crovadore J."/>
            <person name="Chekireb D."/>
            <person name="Brachmann A."/>
            <person name="Chablais R."/>
            <person name="Cochard B."/>
            <person name="Lefort F."/>
        </authorList>
    </citation>
    <scope>NUCLEOTIDE SEQUENCE [LARGE SCALE GENOMIC DNA]</scope>
    <source>
        <strain evidence="2 3">UBMA197</strain>
    </source>
</reference>
<gene>
    <name evidence="2" type="ORF">BSZ19_34760</name>
</gene>
<sequence length="177" mass="18956">MIAEVQNTMTLTGNRALVTEQATQNESDPASAVGRPGIPVPLHCLPVTDATVLELYEYVFAPWVKMLGLREFKVCPGIVSAMLPQNDALKLSSCAVCGQAIMAAIDSVASLSVGTTGLITKGTVYQHTHFLRPAVNDDYHVRAEVLRFGKASAFTETRVSFASTGKLVAHASLEFAF</sequence>
<dbReference type="Pfam" id="PF03061">
    <property type="entry name" value="4HBT"/>
    <property type="match status" value="1"/>
</dbReference>
<dbReference type="CDD" id="cd03443">
    <property type="entry name" value="PaaI_thioesterase"/>
    <property type="match status" value="1"/>
</dbReference>
<protein>
    <recommendedName>
        <fullName evidence="1">Thioesterase domain-containing protein</fullName>
    </recommendedName>
</protein>
<organism evidence="2 3">
    <name type="scientific">Bradyrhizobium japonicum</name>
    <dbReference type="NCBI Taxonomy" id="375"/>
    <lineage>
        <taxon>Bacteria</taxon>
        <taxon>Pseudomonadati</taxon>
        <taxon>Pseudomonadota</taxon>
        <taxon>Alphaproteobacteria</taxon>
        <taxon>Hyphomicrobiales</taxon>
        <taxon>Nitrobacteraceae</taxon>
        <taxon>Bradyrhizobium</taxon>
    </lineage>
</organism>
<proteinExistence type="predicted"/>
<dbReference type="SUPFAM" id="SSF54637">
    <property type="entry name" value="Thioesterase/thiol ester dehydrase-isomerase"/>
    <property type="match status" value="1"/>
</dbReference>
<feature type="domain" description="Thioesterase" evidence="1">
    <location>
        <begin position="100"/>
        <end position="159"/>
    </location>
</feature>
<evidence type="ECO:0000313" key="3">
    <source>
        <dbReference type="Proteomes" id="UP000193335"/>
    </source>
</evidence>
<accession>A0A1Y2JGC0</accession>
<dbReference type="Gene3D" id="3.10.129.10">
    <property type="entry name" value="Hotdog Thioesterase"/>
    <property type="match status" value="1"/>
</dbReference>
<dbReference type="InterPro" id="IPR029069">
    <property type="entry name" value="HotDog_dom_sf"/>
</dbReference>
<evidence type="ECO:0000313" key="2">
    <source>
        <dbReference type="EMBL" id="OSJ26925.1"/>
    </source>
</evidence>
<evidence type="ECO:0000259" key="1">
    <source>
        <dbReference type="Pfam" id="PF03061"/>
    </source>
</evidence>
<dbReference type="EMBL" id="NAFL01000275">
    <property type="protein sequence ID" value="OSJ26925.1"/>
    <property type="molecule type" value="Genomic_DNA"/>
</dbReference>
<dbReference type="RefSeq" id="WP_085403636.1">
    <property type="nucleotide sequence ID" value="NZ_NAFL01000275.1"/>
</dbReference>
<dbReference type="InterPro" id="IPR006683">
    <property type="entry name" value="Thioestr_dom"/>
</dbReference>